<protein>
    <submittedName>
        <fullName evidence="2">Uncharacterized protein</fullName>
    </submittedName>
</protein>
<feature type="compositionally biased region" description="Gly residues" evidence="1">
    <location>
        <begin position="113"/>
        <end position="122"/>
    </location>
</feature>
<keyword evidence="3" id="KW-1185">Reference proteome</keyword>
<dbReference type="EMBL" id="QFZU02000004">
    <property type="protein sequence ID" value="RGA06834.1"/>
    <property type="molecule type" value="Genomic_DNA"/>
</dbReference>
<dbReference type="Proteomes" id="UP000262538">
    <property type="component" value="Unassembled WGS sequence"/>
</dbReference>
<comment type="caution">
    <text evidence="2">The sequence shown here is derived from an EMBL/GenBank/DDBJ whole genome shotgun (WGS) entry which is preliminary data.</text>
</comment>
<proteinExistence type="predicted"/>
<feature type="compositionally biased region" description="Basic residues" evidence="1">
    <location>
        <begin position="88"/>
        <end position="112"/>
    </location>
</feature>
<sequence length="202" mass="20057">MAGYVRPLALAVLLVAMSGVTRPGHLIPELAEPVSSTALVAPADPGPGPGPGPGHDGHSSGSAHPTGAGRPAGAAAAAHPAAAEPVHLKGHGKGHGKRHGRRHGRGHGRGHGRVYGGGGQRTGGVNSAGAPTMDSPPYQLSTGRHNVNAPAGNSAVDYSGVQQVSSVSIYTNTINGNCGSGARHCSINQNLQSAEGRGYNGR</sequence>
<name>A0ABX9LS21_9ACTN</name>
<gene>
    <name evidence="2" type="ORF">DI270_000755</name>
</gene>
<feature type="region of interest" description="Disordered" evidence="1">
    <location>
        <begin position="39"/>
        <end position="142"/>
    </location>
</feature>
<reference evidence="2 3" key="1">
    <citation type="submission" date="2018-08" db="EMBL/GenBank/DDBJ databases">
        <title>Microbispora. triticiradicis sp. nov., a novel actinomycete isolated from the root of wheat (Triticum aestivum L.)).</title>
        <authorList>
            <person name="Han C."/>
        </authorList>
    </citation>
    <scope>NUCLEOTIDE SEQUENCE [LARGE SCALE GENOMIC DNA]</scope>
    <source>
        <strain evidence="2 3">NEAU-HRDPA2-9</strain>
    </source>
</reference>
<organism evidence="2 3">
    <name type="scientific">Microbispora triticiradicis</name>
    <dbReference type="NCBI Taxonomy" id="2200763"/>
    <lineage>
        <taxon>Bacteria</taxon>
        <taxon>Bacillati</taxon>
        <taxon>Actinomycetota</taxon>
        <taxon>Actinomycetes</taxon>
        <taxon>Streptosporangiales</taxon>
        <taxon>Streptosporangiaceae</taxon>
        <taxon>Microbispora</taxon>
    </lineage>
</organism>
<evidence type="ECO:0000313" key="2">
    <source>
        <dbReference type="EMBL" id="RGA06834.1"/>
    </source>
</evidence>
<feature type="compositionally biased region" description="Low complexity" evidence="1">
    <location>
        <begin position="59"/>
        <end position="83"/>
    </location>
</feature>
<dbReference type="RefSeq" id="WP_111697312.1">
    <property type="nucleotide sequence ID" value="NZ_QFZU02000004.1"/>
</dbReference>
<accession>A0ABX9LS21</accession>
<evidence type="ECO:0000256" key="1">
    <source>
        <dbReference type="SAM" id="MobiDB-lite"/>
    </source>
</evidence>
<evidence type="ECO:0000313" key="3">
    <source>
        <dbReference type="Proteomes" id="UP000262538"/>
    </source>
</evidence>